<organism evidence="2 3">
    <name type="scientific">Mycena chlorophos</name>
    <name type="common">Agaric fungus</name>
    <name type="synonym">Agaricus chlorophos</name>
    <dbReference type="NCBI Taxonomy" id="658473"/>
    <lineage>
        <taxon>Eukaryota</taxon>
        <taxon>Fungi</taxon>
        <taxon>Dikarya</taxon>
        <taxon>Basidiomycota</taxon>
        <taxon>Agaricomycotina</taxon>
        <taxon>Agaricomycetes</taxon>
        <taxon>Agaricomycetidae</taxon>
        <taxon>Agaricales</taxon>
        <taxon>Marasmiineae</taxon>
        <taxon>Mycenaceae</taxon>
        <taxon>Mycena</taxon>
    </lineage>
</organism>
<accession>A0ABQ0M0I8</accession>
<evidence type="ECO:0000313" key="2">
    <source>
        <dbReference type="EMBL" id="GAT56798.1"/>
    </source>
</evidence>
<dbReference type="InterPro" id="IPR050158">
    <property type="entry name" value="Ubiquitin_ubiquitin-like"/>
</dbReference>
<dbReference type="PROSITE" id="PS50053">
    <property type="entry name" value="UBIQUITIN_2"/>
    <property type="match status" value="2"/>
</dbReference>
<dbReference type="PROSITE" id="PS00299">
    <property type="entry name" value="UBIQUITIN_1"/>
    <property type="match status" value="1"/>
</dbReference>
<dbReference type="EMBL" id="DF849344">
    <property type="protein sequence ID" value="GAT56798.1"/>
    <property type="molecule type" value="Genomic_DNA"/>
</dbReference>
<reference evidence="2" key="1">
    <citation type="submission" date="2014-09" db="EMBL/GenBank/DDBJ databases">
        <title>Genome sequence of the luminous mushroom Mycena chlorophos for searching fungal bioluminescence genes.</title>
        <authorList>
            <person name="Tanaka Y."/>
            <person name="Kasuga D."/>
            <person name="Oba Y."/>
            <person name="Hase S."/>
            <person name="Sato K."/>
            <person name="Oba Y."/>
            <person name="Sakakibara Y."/>
        </authorList>
    </citation>
    <scope>NUCLEOTIDE SEQUENCE</scope>
</reference>
<protein>
    <recommendedName>
        <fullName evidence="1">Ubiquitin-like domain-containing protein</fullName>
    </recommendedName>
</protein>
<dbReference type="Proteomes" id="UP000815677">
    <property type="component" value="Unassembled WGS sequence"/>
</dbReference>
<dbReference type="InterPro" id="IPR029071">
    <property type="entry name" value="Ubiquitin-like_domsf"/>
</dbReference>
<dbReference type="InterPro" id="IPR019954">
    <property type="entry name" value="Ubiquitin_CS"/>
</dbReference>
<feature type="domain" description="Ubiquitin-like" evidence="1">
    <location>
        <begin position="412"/>
        <end position="455"/>
    </location>
</feature>
<name>A0ABQ0M0I8_MYCCL</name>
<evidence type="ECO:0000313" key="3">
    <source>
        <dbReference type="Proteomes" id="UP000815677"/>
    </source>
</evidence>
<dbReference type="PRINTS" id="PR00348">
    <property type="entry name" value="UBIQUITIN"/>
</dbReference>
<gene>
    <name evidence="2" type="ORF">MCHLO_13410</name>
</gene>
<keyword evidence="3" id="KW-1185">Reference proteome</keyword>
<feature type="domain" description="Ubiquitin-like" evidence="1">
    <location>
        <begin position="323"/>
        <end position="398"/>
    </location>
</feature>
<dbReference type="Gene3D" id="3.10.20.90">
    <property type="entry name" value="Phosphatidylinositol 3-kinase Catalytic Subunit, Chain A, domain 1"/>
    <property type="match status" value="2"/>
</dbReference>
<dbReference type="InterPro" id="IPR026768">
    <property type="entry name" value="YPEH2ZP"/>
</dbReference>
<dbReference type="Pfam" id="PF14976">
    <property type="entry name" value="YPEH2ZP"/>
    <property type="match status" value="1"/>
</dbReference>
<evidence type="ECO:0000259" key="1">
    <source>
        <dbReference type="PROSITE" id="PS50053"/>
    </source>
</evidence>
<dbReference type="SMART" id="SM00213">
    <property type="entry name" value="UBQ"/>
    <property type="match status" value="2"/>
</dbReference>
<sequence length="460" mass="49803">MFSGYHGHHPYVAPHPAPSPPAHKVYILDCASCGNFLSSRGMRAVLLLRPSVALYSSDVMPANCAVYSSPTALRPDCDASPPDRRSCACGTQSLLCCGCGAAVGYSIVHPCARCSASISSSSRSTNGHRFVFHSTEIVGTERHYIDQEPGVIAYRPTSNAVYYRRPPFSLDHSHALADASRPGYLVSPPLDSEVRLPSAMDPPSPSFASFPDQANSIYPHRRAASPALSDGSLTSLPPLIQASPPPFGLPAERVESPSIPPLAAGDVLYWHHLVKHGEIPSVVEDPRARSRSSAKRTANKIHFDRQSVCSSSGSALTPSADTMQIFVKTLTGKTITLEVESSDTIDNVKAKIQDKEGIPPDQQRLIFAGKQLEDGRTLSDYNIQKAHFAQVLRLRGGMQIFVKTLTGKTITLEAKIQDKEGIPPDQQRLIFAGKQLEDGRTLSDYNIQKESTLHLGKLCA</sequence>
<dbReference type="SUPFAM" id="SSF54236">
    <property type="entry name" value="Ubiquitin-like"/>
    <property type="match status" value="2"/>
</dbReference>
<dbReference type="PANTHER" id="PTHR10666">
    <property type="entry name" value="UBIQUITIN"/>
    <property type="match status" value="1"/>
</dbReference>
<dbReference type="InterPro" id="IPR000626">
    <property type="entry name" value="Ubiquitin-like_dom"/>
</dbReference>
<proteinExistence type="predicted"/>
<dbReference type="Pfam" id="PF00240">
    <property type="entry name" value="ubiquitin"/>
    <property type="match status" value="2"/>
</dbReference>
<dbReference type="InterPro" id="IPR019956">
    <property type="entry name" value="Ubiquitin_dom"/>
</dbReference>
<dbReference type="CDD" id="cd01803">
    <property type="entry name" value="Ubl_ubiquitin"/>
    <property type="match status" value="1"/>
</dbReference>